<gene>
    <name evidence="2" type="ORF">ACIBG2_16200</name>
</gene>
<dbReference type="EMBL" id="JBITGY010000004">
    <property type="protein sequence ID" value="MFI6498930.1"/>
    <property type="molecule type" value="Genomic_DNA"/>
</dbReference>
<evidence type="ECO:0000313" key="3">
    <source>
        <dbReference type="Proteomes" id="UP001612741"/>
    </source>
</evidence>
<dbReference type="RefSeq" id="WP_397082163.1">
    <property type="nucleotide sequence ID" value="NZ_JBITGY010000004.1"/>
</dbReference>
<comment type="caution">
    <text evidence="2">The sequence shown here is derived from an EMBL/GenBank/DDBJ whole genome shotgun (WGS) entry which is preliminary data.</text>
</comment>
<protein>
    <submittedName>
        <fullName evidence="2">Uncharacterized protein</fullName>
    </submittedName>
</protein>
<evidence type="ECO:0000313" key="2">
    <source>
        <dbReference type="EMBL" id="MFI6498930.1"/>
    </source>
</evidence>
<evidence type="ECO:0000256" key="1">
    <source>
        <dbReference type="SAM" id="MobiDB-lite"/>
    </source>
</evidence>
<keyword evidence="3" id="KW-1185">Reference proteome</keyword>
<feature type="region of interest" description="Disordered" evidence="1">
    <location>
        <begin position="93"/>
        <end position="115"/>
    </location>
</feature>
<accession>A0ABW7YSM8</accession>
<organism evidence="2 3">
    <name type="scientific">Nonomuraea typhae</name>
    <dbReference type="NCBI Taxonomy" id="2603600"/>
    <lineage>
        <taxon>Bacteria</taxon>
        <taxon>Bacillati</taxon>
        <taxon>Actinomycetota</taxon>
        <taxon>Actinomycetes</taxon>
        <taxon>Streptosporangiales</taxon>
        <taxon>Streptosporangiaceae</taxon>
        <taxon>Nonomuraea</taxon>
    </lineage>
</organism>
<dbReference type="Proteomes" id="UP001612741">
    <property type="component" value="Unassembled WGS sequence"/>
</dbReference>
<reference evidence="2 3" key="1">
    <citation type="submission" date="2024-10" db="EMBL/GenBank/DDBJ databases">
        <title>The Natural Products Discovery Center: Release of the First 8490 Sequenced Strains for Exploring Actinobacteria Biosynthetic Diversity.</title>
        <authorList>
            <person name="Kalkreuter E."/>
            <person name="Kautsar S.A."/>
            <person name="Yang D."/>
            <person name="Bader C.D."/>
            <person name="Teijaro C.N."/>
            <person name="Fluegel L."/>
            <person name="Davis C.M."/>
            <person name="Simpson J.R."/>
            <person name="Lauterbach L."/>
            <person name="Steele A.D."/>
            <person name="Gui C."/>
            <person name="Meng S."/>
            <person name="Li G."/>
            <person name="Viehrig K."/>
            <person name="Ye F."/>
            <person name="Su P."/>
            <person name="Kiefer A.F."/>
            <person name="Nichols A."/>
            <person name="Cepeda A.J."/>
            <person name="Yan W."/>
            <person name="Fan B."/>
            <person name="Jiang Y."/>
            <person name="Adhikari A."/>
            <person name="Zheng C.-J."/>
            <person name="Schuster L."/>
            <person name="Cowan T.M."/>
            <person name="Smanski M.J."/>
            <person name="Chevrette M.G."/>
            <person name="De Carvalho L.P.S."/>
            <person name="Shen B."/>
        </authorList>
    </citation>
    <scope>NUCLEOTIDE SEQUENCE [LARGE SCALE GENOMIC DNA]</scope>
    <source>
        <strain evidence="2 3">NPDC050545</strain>
    </source>
</reference>
<sequence length="186" mass="19916">MKDHGQVVAELTADIRAARPAMTRVAAGVRELLETGAWQEFTGPGGELVEHGDLMEFVTADPPRGLGITPGLMRALVAEDLDTAARLDQALLAAPAPPPAPPEEQEEEPPARETPALRRLREDAPALHSRVVAGEMSTNAAMVQAGFRPKTISVPVSRPETAARALRNNMPREDLVELVNLLSAEL</sequence>
<name>A0ABW7YSM8_9ACTN</name>
<proteinExistence type="predicted"/>